<dbReference type="PANTHER" id="PTHR43300">
    <property type="entry name" value="ACETYLTRANSFERASE"/>
    <property type="match status" value="1"/>
</dbReference>
<sequence>MSGAPCFVIAGAGGLGREMAVYARDAGLRVRGFLDDTDADPRGFGLDVPVLSSVDSYVPMPHDAVLVAVGDPGDRAAIAARLAVRGADFGQLIHPLAYVARPSVLGPGCVVAPFASIGLNVRLGPHCLINTHAGIGHDVELGAACVISPHAVINGFARLGDGVMMGSAAVVAPRIVVGVAAKLSAGTVVLAEVAAGATMWGNPARALPPAPSGTKQN</sequence>
<dbReference type="CDD" id="cd03360">
    <property type="entry name" value="LbH_AT_putative"/>
    <property type="match status" value="1"/>
</dbReference>
<gene>
    <name evidence="5" type="ordered locus">MGMSRv2__4208</name>
</gene>
<feature type="domain" description="PglD N-terminal" evidence="4">
    <location>
        <begin position="8"/>
        <end position="82"/>
    </location>
</feature>
<dbReference type="STRING" id="1430440.MGMSRv2__4208"/>
<dbReference type="InterPro" id="IPR011004">
    <property type="entry name" value="Trimer_LpxA-like_sf"/>
</dbReference>
<evidence type="ECO:0000256" key="3">
    <source>
        <dbReference type="PIRSR" id="PIRSR620019-2"/>
    </source>
</evidence>
<dbReference type="InterPro" id="IPR020019">
    <property type="entry name" value="AcTrfase_PglD-like"/>
</dbReference>
<proteinExistence type="inferred from homology"/>
<name>V6F906_MAGGM</name>
<dbReference type="GO" id="GO:0016740">
    <property type="term" value="F:transferase activity"/>
    <property type="evidence" value="ECO:0007669"/>
    <property type="project" value="UniProtKB-KW"/>
</dbReference>
<dbReference type="HOGENOM" id="CLU_081811_1_1_5"/>
<evidence type="ECO:0000256" key="2">
    <source>
        <dbReference type="PIRSR" id="PIRSR620019-1"/>
    </source>
</evidence>
<dbReference type="Gene3D" id="3.40.50.20">
    <property type="match status" value="1"/>
</dbReference>
<feature type="site" description="Increases basicity of active site His" evidence="2">
    <location>
        <position position="138"/>
    </location>
</feature>
<dbReference type="KEGG" id="mgy:MGMSRv2__4208"/>
<comment type="similarity">
    <text evidence="1">Belongs to the transferase hexapeptide repeat family.</text>
</comment>
<reference evidence="5 6" key="1">
    <citation type="journal article" date="2014" name="Genome Announc.">
        <title>Complete genome sequence of Magnetospirillum gryphiswaldense MSR-1.</title>
        <authorList>
            <person name="Wang X."/>
            <person name="Wang Q."/>
            <person name="Zhang W."/>
            <person name="Wang Y."/>
            <person name="Li L."/>
            <person name="Wen T."/>
            <person name="Zhang T."/>
            <person name="Zhang Y."/>
            <person name="Xu J."/>
            <person name="Hu J."/>
            <person name="Li S."/>
            <person name="Liu L."/>
            <person name="Liu J."/>
            <person name="Jiang W."/>
            <person name="Tian J."/>
            <person name="Li Y."/>
            <person name="Schuler D."/>
            <person name="Wang L."/>
            <person name="Li J."/>
        </authorList>
    </citation>
    <scope>NUCLEOTIDE SEQUENCE [LARGE SCALE GENOMIC DNA]</scope>
    <source>
        <strain evidence="6">DSM 6361 / JCM 21280 / NBRC 15271 / MSR-1</strain>
    </source>
</reference>
<protein>
    <submittedName>
        <fullName evidence="5">Bacterial transferase, hexapeptide repeat protein</fullName>
    </submittedName>
</protein>
<keyword evidence="6" id="KW-1185">Reference proteome</keyword>
<dbReference type="Proteomes" id="UP000018922">
    <property type="component" value="Chromosome I"/>
</dbReference>
<dbReference type="Pfam" id="PF00132">
    <property type="entry name" value="Hexapep"/>
    <property type="match status" value="1"/>
</dbReference>
<dbReference type="NCBIfam" id="TIGR03570">
    <property type="entry name" value="NeuD_NnaD"/>
    <property type="match status" value="1"/>
</dbReference>
<dbReference type="InterPro" id="IPR001451">
    <property type="entry name" value="Hexapep"/>
</dbReference>
<dbReference type="InterPro" id="IPR041561">
    <property type="entry name" value="PglD_N"/>
</dbReference>
<evidence type="ECO:0000259" key="4">
    <source>
        <dbReference type="Pfam" id="PF17836"/>
    </source>
</evidence>
<dbReference type="eggNOG" id="COG0110">
    <property type="taxonomic scope" value="Bacteria"/>
</dbReference>
<feature type="active site" description="Proton acceptor" evidence="2">
    <location>
        <position position="137"/>
    </location>
</feature>
<accession>V6F906</accession>
<evidence type="ECO:0000313" key="6">
    <source>
        <dbReference type="Proteomes" id="UP000018922"/>
    </source>
</evidence>
<evidence type="ECO:0000256" key="1">
    <source>
        <dbReference type="ARBA" id="ARBA00007274"/>
    </source>
</evidence>
<keyword evidence="5" id="KW-0808">Transferase</keyword>
<dbReference type="InterPro" id="IPR050179">
    <property type="entry name" value="Trans_hexapeptide_repeat"/>
</dbReference>
<dbReference type="EMBL" id="HG794546">
    <property type="protein sequence ID" value="CDL01423.1"/>
    <property type="molecule type" value="Genomic_DNA"/>
</dbReference>
<dbReference type="AlphaFoldDB" id="V6F906"/>
<organism evidence="5 6">
    <name type="scientific">Magnetospirillum gryphiswaldense (strain DSM 6361 / JCM 21280 / NBRC 15271 / MSR-1)</name>
    <dbReference type="NCBI Taxonomy" id="431944"/>
    <lineage>
        <taxon>Bacteria</taxon>
        <taxon>Pseudomonadati</taxon>
        <taxon>Pseudomonadota</taxon>
        <taxon>Alphaproteobacteria</taxon>
        <taxon>Rhodospirillales</taxon>
        <taxon>Rhodospirillaceae</taxon>
        <taxon>Magnetospirillum</taxon>
    </lineage>
</organism>
<dbReference type="Gene3D" id="2.160.10.10">
    <property type="entry name" value="Hexapeptide repeat proteins"/>
    <property type="match status" value="1"/>
</dbReference>
<dbReference type="Pfam" id="PF17836">
    <property type="entry name" value="PglD_N"/>
    <property type="match status" value="1"/>
</dbReference>
<evidence type="ECO:0000313" key="5">
    <source>
        <dbReference type="EMBL" id="CDL01423.1"/>
    </source>
</evidence>
<dbReference type="SUPFAM" id="SSF51161">
    <property type="entry name" value="Trimeric LpxA-like enzymes"/>
    <property type="match status" value="1"/>
</dbReference>
<feature type="binding site" evidence="3">
    <location>
        <position position="70"/>
    </location>
    <ligand>
        <name>substrate</name>
    </ligand>
</feature>
<dbReference type="PANTHER" id="PTHR43300:SF7">
    <property type="entry name" value="UDP-N-ACETYLBACILLOSAMINE N-ACETYLTRANSFERASE"/>
    <property type="match status" value="1"/>
</dbReference>